<protein>
    <submittedName>
        <fullName evidence="1">Uncharacterized protein</fullName>
    </submittedName>
</protein>
<accession>A0A429Z683</accession>
<dbReference type="AlphaFoldDB" id="A0A429Z683"/>
<sequence length="327" mass="38043">MTKRRWGMLLIVVVIGLGVGTIVNQKRLDDQKVHRASNYLADIKGINQQEITAQNIKVNQKQVKQLSDKTNQLLVDNLFNKQEKRNVKNEVAQELTLYNKRSLIFTKEKERVAKDEYLAELSDLEATIIKEFDWQFPPFTVEEIEEVLRIEQKRLADFNYYKQEVQERFTQFEEEVTDYIEAYQLRAHSTNSKVVGFDELPEGTQVAVIANQFDHRLSMVDGGKSMYLWYDIQGNVLIFRIHSGVGNAHPFHKVMLYEDGIELSEIYSRVGDHQDYETNLAKGRQKAELYADYLANQQLYDRVGAAVEVLPEIFSQYIEGTQMSEEK</sequence>
<organism evidence="1 2">
    <name type="scientific">Vagococcus humatus</name>
    <dbReference type="NCBI Taxonomy" id="1889241"/>
    <lineage>
        <taxon>Bacteria</taxon>
        <taxon>Bacillati</taxon>
        <taxon>Bacillota</taxon>
        <taxon>Bacilli</taxon>
        <taxon>Lactobacillales</taxon>
        <taxon>Enterococcaceae</taxon>
        <taxon>Vagococcus</taxon>
    </lineage>
</organism>
<name>A0A429Z683_9ENTE</name>
<dbReference type="RefSeq" id="WP_125943141.1">
    <property type="nucleotide sequence ID" value="NZ_PXZH01000002.1"/>
</dbReference>
<dbReference type="Proteomes" id="UP000277864">
    <property type="component" value="Unassembled WGS sequence"/>
</dbReference>
<reference evidence="1 2" key="1">
    <citation type="submission" date="2018-03" db="EMBL/GenBank/DDBJ databases">
        <authorList>
            <person name="Gulvik C.A."/>
        </authorList>
    </citation>
    <scope>NUCLEOTIDE SEQUENCE [LARGE SCALE GENOMIC DNA]</scope>
    <source>
        <strain evidence="1 2">JCM 31581</strain>
    </source>
</reference>
<evidence type="ECO:0000313" key="2">
    <source>
        <dbReference type="Proteomes" id="UP000277864"/>
    </source>
</evidence>
<dbReference type="EMBL" id="PXZH01000002">
    <property type="protein sequence ID" value="RST89207.1"/>
    <property type="molecule type" value="Genomic_DNA"/>
</dbReference>
<evidence type="ECO:0000313" key="1">
    <source>
        <dbReference type="EMBL" id="RST89207.1"/>
    </source>
</evidence>
<gene>
    <name evidence="1" type="ORF">C7P63_05365</name>
</gene>
<comment type="caution">
    <text evidence="1">The sequence shown here is derived from an EMBL/GenBank/DDBJ whole genome shotgun (WGS) entry which is preliminary data.</text>
</comment>
<keyword evidence="2" id="KW-1185">Reference proteome</keyword>
<proteinExistence type="predicted"/>
<dbReference type="OrthoDB" id="2168688at2"/>